<dbReference type="InterPro" id="IPR037401">
    <property type="entry name" value="SnoaL-like"/>
</dbReference>
<evidence type="ECO:0000256" key="1">
    <source>
        <dbReference type="SAM" id="MobiDB-lite"/>
    </source>
</evidence>
<dbReference type="SUPFAM" id="SSF54427">
    <property type="entry name" value="NTF2-like"/>
    <property type="match status" value="1"/>
</dbReference>
<keyword evidence="4" id="KW-1185">Reference proteome</keyword>
<reference evidence="3 4" key="1">
    <citation type="submission" date="2024-06" db="EMBL/GenBank/DDBJ databases">
        <title>The Natural Products Discovery Center: Release of the First 8490 Sequenced Strains for Exploring Actinobacteria Biosynthetic Diversity.</title>
        <authorList>
            <person name="Kalkreuter E."/>
            <person name="Kautsar S.A."/>
            <person name="Yang D."/>
            <person name="Bader C.D."/>
            <person name="Teijaro C.N."/>
            <person name="Fluegel L."/>
            <person name="Davis C.M."/>
            <person name="Simpson J.R."/>
            <person name="Lauterbach L."/>
            <person name="Steele A.D."/>
            <person name="Gui C."/>
            <person name="Meng S."/>
            <person name="Li G."/>
            <person name="Viehrig K."/>
            <person name="Ye F."/>
            <person name="Su P."/>
            <person name="Kiefer A.F."/>
            <person name="Nichols A."/>
            <person name="Cepeda A.J."/>
            <person name="Yan W."/>
            <person name="Fan B."/>
            <person name="Jiang Y."/>
            <person name="Adhikari A."/>
            <person name="Zheng C.-J."/>
            <person name="Schuster L."/>
            <person name="Cowan T.M."/>
            <person name="Smanski M.J."/>
            <person name="Chevrette M.G."/>
            <person name="De Carvalho L.P.S."/>
            <person name="Shen B."/>
        </authorList>
    </citation>
    <scope>NUCLEOTIDE SEQUENCE [LARGE SCALE GENOMIC DNA]</scope>
    <source>
        <strain evidence="3 4">NPDC048946</strain>
    </source>
</reference>
<dbReference type="EMBL" id="JBEZFP010000016">
    <property type="protein sequence ID" value="MEU8133614.1"/>
    <property type="molecule type" value="Genomic_DNA"/>
</dbReference>
<evidence type="ECO:0000259" key="2">
    <source>
        <dbReference type="Pfam" id="PF12680"/>
    </source>
</evidence>
<protein>
    <submittedName>
        <fullName evidence="3">Nuclear transport factor 2 family protein</fullName>
    </submittedName>
</protein>
<dbReference type="RefSeq" id="WP_358351389.1">
    <property type="nucleotide sequence ID" value="NZ_JBEZFP010000016.1"/>
</dbReference>
<feature type="domain" description="SnoaL-like" evidence="2">
    <location>
        <begin position="22"/>
        <end position="109"/>
    </location>
</feature>
<proteinExistence type="predicted"/>
<name>A0ABV3DEJ0_9ACTN</name>
<dbReference type="InterPro" id="IPR032710">
    <property type="entry name" value="NTF2-like_dom_sf"/>
</dbReference>
<evidence type="ECO:0000313" key="4">
    <source>
        <dbReference type="Proteomes" id="UP001551482"/>
    </source>
</evidence>
<dbReference type="Gene3D" id="3.10.450.50">
    <property type="match status" value="1"/>
</dbReference>
<sequence length="196" mass="23057">MKFDRREVEAEFARWWSIGNAGEDWASWARLYTPDAYYIDHFWGPLHGRDEIDLWIHAVMKGVPEIYGVLDWYTIENGIVTFHYRNRRDNPSDEGPPYWDFAGLSVLWYAGDGLWSKEEDFWDRTGARDTSVEYAAACERAGLTEPLQRMTRKHWPDAPSWARHEAPPSPSWLTRDDVPGITKPRELRDLLTRLRD</sequence>
<dbReference type="Proteomes" id="UP001551482">
    <property type="component" value="Unassembled WGS sequence"/>
</dbReference>
<dbReference type="Pfam" id="PF12680">
    <property type="entry name" value="SnoaL_2"/>
    <property type="match status" value="1"/>
</dbReference>
<accession>A0ABV3DEJ0</accession>
<feature type="region of interest" description="Disordered" evidence="1">
    <location>
        <begin position="158"/>
        <end position="180"/>
    </location>
</feature>
<comment type="caution">
    <text evidence="3">The sequence shown here is derived from an EMBL/GenBank/DDBJ whole genome shotgun (WGS) entry which is preliminary data.</text>
</comment>
<evidence type="ECO:0000313" key="3">
    <source>
        <dbReference type="EMBL" id="MEU8133614.1"/>
    </source>
</evidence>
<gene>
    <name evidence="3" type="ORF">AB0C36_08915</name>
</gene>
<organism evidence="3 4">
    <name type="scientific">Streptodolium elevatio</name>
    <dbReference type="NCBI Taxonomy" id="3157996"/>
    <lineage>
        <taxon>Bacteria</taxon>
        <taxon>Bacillati</taxon>
        <taxon>Actinomycetota</taxon>
        <taxon>Actinomycetes</taxon>
        <taxon>Kitasatosporales</taxon>
        <taxon>Streptomycetaceae</taxon>
        <taxon>Streptodolium</taxon>
    </lineage>
</organism>